<dbReference type="PANTHER" id="PTHR37984:SF5">
    <property type="entry name" value="PROTEIN NYNRIN-LIKE"/>
    <property type="match status" value="1"/>
</dbReference>
<feature type="domain" description="Integrase catalytic" evidence="21">
    <location>
        <begin position="438"/>
        <end position="532"/>
    </location>
</feature>
<keyword evidence="13" id="KW-0229">DNA integration</keyword>
<dbReference type="InterPro" id="IPR043502">
    <property type="entry name" value="DNA/RNA_pol_sf"/>
</dbReference>
<accession>A0AAD8Z187</accession>
<keyword evidence="14" id="KW-0695">RNA-directed DNA polymerase</keyword>
<dbReference type="EC" id="3.1.26.4" evidence="3"/>
<dbReference type="InterPro" id="IPR016197">
    <property type="entry name" value="Chromo-like_dom_sf"/>
</dbReference>
<dbReference type="Pfam" id="PF00078">
    <property type="entry name" value="RVT_1"/>
    <property type="match status" value="1"/>
</dbReference>
<protein>
    <recommendedName>
        <fullName evidence="18">Gypsy retrotransposon integrase-like protein 1</fullName>
        <ecNumber evidence="3">3.1.26.4</ecNumber>
    </recommendedName>
</protein>
<comment type="subcellular location">
    <subcellularLocation>
        <location evidence="1">Nucleus</location>
    </subcellularLocation>
</comment>
<dbReference type="GO" id="GO:0004190">
    <property type="term" value="F:aspartic-type endopeptidase activity"/>
    <property type="evidence" value="ECO:0007669"/>
    <property type="project" value="UniProtKB-KW"/>
</dbReference>
<dbReference type="Pfam" id="PF17921">
    <property type="entry name" value="Integrase_H2C2"/>
    <property type="match status" value="1"/>
</dbReference>
<organism evidence="22 23">
    <name type="scientific">Electrophorus voltai</name>
    <dbReference type="NCBI Taxonomy" id="2609070"/>
    <lineage>
        <taxon>Eukaryota</taxon>
        <taxon>Metazoa</taxon>
        <taxon>Chordata</taxon>
        <taxon>Craniata</taxon>
        <taxon>Vertebrata</taxon>
        <taxon>Euteleostomi</taxon>
        <taxon>Actinopterygii</taxon>
        <taxon>Neopterygii</taxon>
        <taxon>Teleostei</taxon>
        <taxon>Ostariophysi</taxon>
        <taxon>Gymnotiformes</taxon>
        <taxon>Gymnotoidei</taxon>
        <taxon>Gymnotidae</taxon>
        <taxon>Electrophorus</taxon>
    </lineage>
</organism>
<keyword evidence="8" id="KW-0479">Metal-binding</keyword>
<dbReference type="PROSITE" id="PS50013">
    <property type="entry name" value="CHROMO_2"/>
    <property type="match status" value="1"/>
</dbReference>
<evidence type="ECO:0000256" key="6">
    <source>
        <dbReference type="ARBA" id="ARBA00022695"/>
    </source>
</evidence>
<dbReference type="InterPro" id="IPR012337">
    <property type="entry name" value="RNaseH-like_sf"/>
</dbReference>
<dbReference type="Pfam" id="PF17917">
    <property type="entry name" value="RT_RNaseH"/>
    <property type="match status" value="1"/>
</dbReference>
<dbReference type="PANTHER" id="PTHR37984">
    <property type="entry name" value="PROTEIN CBG26694"/>
    <property type="match status" value="1"/>
</dbReference>
<dbReference type="PROSITE" id="PS50994">
    <property type="entry name" value="INTEGRASE"/>
    <property type="match status" value="1"/>
</dbReference>
<dbReference type="GO" id="GO:0046872">
    <property type="term" value="F:metal ion binding"/>
    <property type="evidence" value="ECO:0007669"/>
    <property type="project" value="UniProtKB-KW"/>
</dbReference>
<dbReference type="Gene3D" id="3.30.70.270">
    <property type="match status" value="1"/>
</dbReference>
<dbReference type="InterPro" id="IPR001584">
    <property type="entry name" value="Integrase_cat-core"/>
</dbReference>
<dbReference type="Pfam" id="PF00385">
    <property type="entry name" value="Chromo"/>
    <property type="match status" value="1"/>
</dbReference>
<dbReference type="SUPFAM" id="SSF53098">
    <property type="entry name" value="Ribonuclease H-like"/>
    <property type="match status" value="1"/>
</dbReference>
<evidence type="ECO:0000256" key="3">
    <source>
        <dbReference type="ARBA" id="ARBA00012180"/>
    </source>
</evidence>
<dbReference type="SMART" id="SM00298">
    <property type="entry name" value="CHROMO"/>
    <property type="match status" value="1"/>
</dbReference>
<evidence type="ECO:0000256" key="12">
    <source>
        <dbReference type="ARBA" id="ARBA00022842"/>
    </source>
</evidence>
<dbReference type="Gene3D" id="2.40.50.40">
    <property type="match status" value="1"/>
</dbReference>
<dbReference type="Gene3D" id="3.10.10.10">
    <property type="entry name" value="HIV Type 1 Reverse Transcriptase, subunit A, domain 1"/>
    <property type="match status" value="1"/>
</dbReference>
<feature type="non-terminal residue" evidence="22">
    <location>
        <position position="1"/>
    </location>
</feature>
<keyword evidence="6" id="KW-0548">Nucleotidyltransferase</keyword>
<keyword evidence="5" id="KW-0808">Transferase</keyword>
<dbReference type="CDD" id="cd01647">
    <property type="entry name" value="RT_LTR"/>
    <property type="match status" value="1"/>
</dbReference>
<dbReference type="InterPro" id="IPR041588">
    <property type="entry name" value="Integrase_H2C2"/>
</dbReference>
<name>A0AAD8Z187_9TELE</name>
<evidence type="ECO:0000313" key="22">
    <source>
        <dbReference type="EMBL" id="KAK1789716.1"/>
    </source>
</evidence>
<evidence type="ECO:0000256" key="8">
    <source>
        <dbReference type="ARBA" id="ARBA00022723"/>
    </source>
</evidence>
<dbReference type="EMBL" id="JAROKS010000022">
    <property type="protein sequence ID" value="KAK1789716.1"/>
    <property type="molecule type" value="Genomic_DNA"/>
</dbReference>
<dbReference type="Pfam" id="PF24626">
    <property type="entry name" value="SH3_Tf2-1"/>
    <property type="match status" value="1"/>
</dbReference>
<dbReference type="SUPFAM" id="SSF54160">
    <property type="entry name" value="Chromo domain-like"/>
    <property type="match status" value="1"/>
</dbReference>
<dbReference type="GO" id="GO:0004523">
    <property type="term" value="F:RNA-DNA hybrid ribonuclease activity"/>
    <property type="evidence" value="ECO:0007669"/>
    <property type="project" value="UniProtKB-EC"/>
</dbReference>
<evidence type="ECO:0000313" key="23">
    <source>
        <dbReference type="Proteomes" id="UP001239994"/>
    </source>
</evidence>
<keyword evidence="11" id="KW-0378">Hydrolase</keyword>
<dbReference type="Gene3D" id="1.10.340.70">
    <property type="match status" value="1"/>
</dbReference>
<dbReference type="Gene3D" id="3.30.420.10">
    <property type="entry name" value="Ribonuclease H-like superfamily/Ribonuclease H"/>
    <property type="match status" value="1"/>
</dbReference>
<evidence type="ECO:0000259" key="20">
    <source>
        <dbReference type="PROSITE" id="PS50878"/>
    </source>
</evidence>
<dbReference type="InterPro" id="IPR043128">
    <property type="entry name" value="Rev_trsase/Diguanyl_cyclase"/>
</dbReference>
<evidence type="ECO:0000256" key="4">
    <source>
        <dbReference type="ARBA" id="ARBA00022670"/>
    </source>
</evidence>
<evidence type="ECO:0000259" key="19">
    <source>
        <dbReference type="PROSITE" id="PS50013"/>
    </source>
</evidence>
<keyword evidence="9" id="KW-0064">Aspartyl protease</keyword>
<dbReference type="InterPro" id="IPR023780">
    <property type="entry name" value="Chromo_domain"/>
</dbReference>
<dbReference type="GO" id="GO:0003887">
    <property type="term" value="F:DNA-directed DNA polymerase activity"/>
    <property type="evidence" value="ECO:0007669"/>
    <property type="project" value="UniProtKB-KW"/>
</dbReference>
<evidence type="ECO:0000256" key="14">
    <source>
        <dbReference type="ARBA" id="ARBA00022918"/>
    </source>
</evidence>
<evidence type="ECO:0000256" key="18">
    <source>
        <dbReference type="ARBA" id="ARBA00039658"/>
    </source>
</evidence>
<feature type="domain" description="Chromo" evidence="19">
    <location>
        <begin position="615"/>
        <end position="663"/>
    </location>
</feature>
<dbReference type="GO" id="GO:0005634">
    <property type="term" value="C:nucleus"/>
    <property type="evidence" value="ECO:0007669"/>
    <property type="project" value="UniProtKB-SubCell"/>
</dbReference>
<keyword evidence="23" id="KW-1185">Reference proteome</keyword>
<dbReference type="InterPro" id="IPR041373">
    <property type="entry name" value="RT_RNaseH"/>
</dbReference>
<comment type="caution">
    <text evidence="22">The sequence shown here is derived from an EMBL/GenBank/DDBJ whole genome shotgun (WGS) entry which is preliminary data.</text>
</comment>
<keyword evidence="17" id="KW-0233">DNA recombination</keyword>
<comment type="similarity">
    <text evidence="2">Belongs to the beta type-B retroviral polymerase family. HERV class-II K(HML-2) pol subfamily.</text>
</comment>
<dbReference type="Proteomes" id="UP001239994">
    <property type="component" value="Unassembled WGS sequence"/>
</dbReference>
<evidence type="ECO:0000256" key="1">
    <source>
        <dbReference type="ARBA" id="ARBA00004123"/>
    </source>
</evidence>
<evidence type="ECO:0000256" key="9">
    <source>
        <dbReference type="ARBA" id="ARBA00022750"/>
    </source>
</evidence>
<keyword evidence="15" id="KW-0239">DNA-directed DNA polymerase</keyword>
<dbReference type="GO" id="GO:0006310">
    <property type="term" value="P:DNA recombination"/>
    <property type="evidence" value="ECO:0007669"/>
    <property type="project" value="UniProtKB-KW"/>
</dbReference>
<evidence type="ECO:0000256" key="11">
    <source>
        <dbReference type="ARBA" id="ARBA00022801"/>
    </source>
</evidence>
<reference evidence="22" key="1">
    <citation type="submission" date="2023-03" db="EMBL/GenBank/DDBJ databases">
        <title>Electrophorus voltai genome.</title>
        <authorList>
            <person name="Bian C."/>
        </authorList>
    </citation>
    <scope>NUCLEOTIDE SEQUENCE</scope>
    <source>
        <strain evidence="22">CB-2022</strain>
        <tissue evidence="22">Muscle</tissue>
    </source>
</reference>
<dbReference type="InterPro" id="IPR036397">
    <property type="entry name" value="RNaseH_sf"/>
</dbReference>
<gene>
    <name evidence="22" type="ORF">P4O66_015612</name>
</gene>
<evidence type="ECO:0000256" key="16">
    <source>
        <dbReference type="ARBA" id="ARBA00023125"/>
    </source>
</evidence>
<dbReference type="SUPFAM" id="SSF56672">
    <property type="entry name" value="DNA/RNA polymerases"/>
    <property type="match status" value="1"/>
</dbReference>
<proteinExistence type="inferred from homology"/>
<dbReference type="InterPro" id="IPR056924">
    <property type="entry name" value="SH3_Tf2-1"/>
</dbReference>
<dbReference type="InterPro" id="IPR050951">
    <property type="entry name" value="Retrovirus_Pol_polyprotein"/>
</dbReference>
<evidence type="ECO:0000256" key="7">
    <source>
        <dbReference type="ARBA" id="ARBA00022722"/>
    </source>
</evidence>
<evidence type="ECO:0000256" key="15">
    <source>
        <dbReference type="ARBA" id="ARBA00022932"/>
    </source>
</evidence>
<dbReference type="GO" id="GO:0006508">
    <property type="term" value="P:proteolysis"/>
    <property type="evidence" value="ECO:0007669"/>
    <property type="project" value="UniProtKB-KW"/>
</dbReference>
<dbReference type="GO" id="GO:0003964">
    <property type="term" value="F:RNA-directed DNA polymerase activity"/>
    <property type="evidence" value="ECO:0007669"/>
    <property type="project" value="UniProtKB-KW"/>
</dbReference>
<dbReference type="InterPro" id="IPR000953">
    <property type="entry name" value="Chromo/chromo_shadow_dom"/>
</dbReference>
<keyword evidence="10" id="KW-0255">Endonuclease</keyword>
<keyword evidence="7" id="KW-0540">Nuclease</keyword>
<evidence type="ECO:0000256" key="17">
    <source>
        <dbReference type="ARBA" id="ARBA00023172"/>
    </source>
</evidence>
<evidence type="ECO:0000256" key="13">
    <source>
        <dbReference type="ARBA" id="ARBA00022908"/>
    </source>
</evidence>
<sequence>MEQCPLSAGSTPSQEVEWAMEQYIKEALQQGYVRPLTSPASAGVFFVKKRDGGLRPCVDYRGLNKLLVQYLYLLPLVPATLEQMRGARHFTKLDLRSAYNLIQIKEGDKWKTAFSTSTGHYEYLVLSYGLASAPSVLQAYINEVLREFLGKSVVAYIDDILIYSPSRNQHVHDVWAVLQTLLGNHPYCKVEKCEFHCKEIPSCNNRTLRVGAVLSQHTGERGGLRPITYFSRKLSSAERNYGVENCEFLVMKLAFEEWRHWLEGARHPFTVYTNHKNLEYIQTIKRINARQATWSIFFFRLQFKVTYSAGERNTRVDALSHPNWTERSRIKEANPYPQCPDNRLYVSPAHHGALITWAHTFLGTGHPGAACTTQLIGWPAMPKEVVRYVASCPHCACSKMPQVPPAGKLLPLPTPHQPWSHLAVDFVIDLPVSEGLLPKDIVSDQGPQFTSRVWKELLGKLNIMVSLTSGYHPQANEQVERVNWPEADRWCQESEWTWEETHQNLCRAIPGYKRKADKKRGETPKYEIRQKVWASTRDGRAGATGKLKARYEGPYSTTGRVNEVTYRVGLTGSSQASRAFHVSSLKPVREGPFTEEGDSPEIPPLPLVMAEDPVYRVHSLLNSRRRGWGLQYLVDWKGYGPEEHCWVPASQVLDPDLIASFHR</sequence>
<keyword evidence="4" id="KW-0645">Protease</keyword>
<dbReference type="GO" id="GO:0003677">
    <property type="term" value="F:DNA binding"/>
    <property type="evidence" value="ECO:0007669"/>
    <property type="project" value="UniProtKB-KW"/>
</dbReference>
<evidence type="ECO:0000256" key="10">
    <source>
        <dbReference type="ARBA" id="ARBA00022759"/>
    </source>
</evidence>
<dbReference type="AlphaFoldDB" id="A0AAD8Z187"/>
<dbReference type="CDD" id="cd09274">
    <property type="entry name" value="RNase_HI_RT_Ty3"/>
    <property type="match status" value="1"/>
</dbReference>
<evidence type="ECO:0000259" key="21">
    <source>
        <dbReference type="PROSITE" id="PS50994"/>
    </source>
</evidence>
<keyword evidence="12" id="KW-0460">Magnesium</keyword>
<evidence type="ECO:0000256" key="5">
    <source>
        <dbReference type="ARBA" id="ARBA00022679"/>
    </source>
</evidence>
<dbReference type="InterPro" id="IPR000477">
    <property type="entry name" value="RT_dom"/>
</dbReference>
<dbReference type="PROSITE" id="PS50878">
    <property type="entry name" value="RT_POL"/>
    <property type="match status" value="1"/>
</dbReference>
<dbReference type="GO" id="GO:0015074">
    <property type="term" value="P:DNA integration"/>
    <property type="evidence" value="ECO:0007669"/>
    <property type="project" value="UniProtKB-KW"/>
</dbReference>
<keyword evidence="16" id="KW-0238">DNA-binding</keyword>
<feature type="domain" description="Reverse transcriptase" evidence="20">
    <location>
        <begin position="28"/>
        <end position="214"/>
    </location>
</feature>
<evidence type="ECO:0000256" key="2">
    <source>
        <dbReference type="ARBA" id="ARBA00010879"/>
    </source>
</evidence>